<feature type="compositionally biased region" description="Polar residues" evidence="8">
    <location>
        <begin position="140"/>
        <end position="153"/>
    </location>
</feature>
<dbReference type="InterPro" id="IPR007219">
    <property type="entry name" value="XnlR_reg_dom"/>
</dbReference>
<dbReference type="CDD" id="cd14653">
    <property type="entry name" value="ZIP_Gal4p-like"/>
    <property type="match status" value="1"/>
</dbReference>
<comment type="subcellular location">
    <subcellularLocation>
        <location evidence="1">Nucleus</location>
    </subcellularLocation>
</comment>
<dbReference type="CDD" id="cd00067">
    <property type="entry name" value="GAL4"/>
    <property type="match status" value="1"/>
</dbReference>
<keyword evidence="2" id="KW-0479">Metal-binding</keyword>
<dbReference type="OrthoDB" id="189997at2759"/>
<evidence type="ECO:0000256" key="6">
    <source>
        <dbReference type="ARBA" id="ARBA00023163"/>
    </source>
</evidence>
<dbReference type="GeneID" id="24412807"/>
<keyword evidence="6" id="KW-0804">Transcription</keyword>
<evidence type="ECO:0000256" key="3">
    <source>
        <dbReference type="ARBA" id="ARBA00022833"/>
    </source>
</evidence>
<proteinExistence type="predicted"/>
<dbReference type="InterPro" id="IPR036864">
    <property type="entry name" value="Zn2-C6_fun-type_DNA-bd_sf"/>
</dbReference>
<dbReference type="GO" id="GO:0043565">
    <property type="term" value="F:sequence-specific DNA binding"/>
    <property type="evidence" value="ECO:0007669"/>
    <property type="project" value="TreeGrafter"/>
</dbReference>
<reference evidence="11" key="1">
    <citation type="journal article" date="2012" name="Nat. Genet.">
        <title>Lifestyle transitions in plant pathogenic Colletotrichum fungi deciphered by genome and transcriptome analyses.</title>
        <authorList>
            <person name="O'Connell R.J."/>
            <person name="Thon M.R."/>
            <person name="Hacquard S."/>
            <person name="Amyotte S.G."/>
            <person name="Kleemann J."/>
            <person name="Torres M.F."/>
            <person name="Damm U."/>
            <person name="Buiate E.A."/>
            <person name="Epstein L."/>
            <person name="Alkan N."/>
            <person name="Altmueller J."/>
            <person name="Alvarado-Balderrama L."/>
            <person name="Bauser C.A."/>
            <person name="Becker C."/>
            <person name="Birren B.W."/>
            <person name="Chen Z."/>
            <person name="Choi J."/>
            <person name="Crouch J.A."/>
            <person name="Duvick J.P."/>
            <person name="Farman M.A."/>
            <person name="Gan P."/>
            <person name="Heiman D."/>
            <person name="Henrissat B."/>
            <person name="Howard R.J."/>
            <person name="Kabbage M."/>
            <person name="Koch C."/>
            <person name="Kracher B."/>
            <person name="Kubo Y."/>
            <person name="Law A.D."/>
            <person name="Lebrun M.-H."/>
            <person name="Lee Y.-H."/>
            <person name="Miyara I."/>
            <person name="Moore N."/>
            <person name="Neumann U."/>
            <person name="Nordstroem K."/>
            <person name="Panaccione D.G."/>
            <person name="Panstruga R."/>
            <person name="Place M."/>
            <person name="Proctor R.H."/>
            <person name="Prusky D."/>
            <person name="Rech G."/>
            <person name="Reinhardt R."/>
            <person name="Rollins J.A."/>
            <person name="Rounsley S."/>
            <person name="Schardl C.L."/>
            <person name="Schwartz D.C."/>
            <person name="Shenoy N."/>
            <person name="Shirasu K."/>
            <person name="Sikhakolli U.R."/>
            <person name="Stueber K."/>
            <person name="Sukno S.A."/>
            <person name="Sweigard J.A."/>
            <person name="Takano Y."/>
            <person name="Takahara H."/>
            <person name="Trail F."/>
            <person name="van der Does H.C."/>
            <person name="Voll L.M."/>
            <person name="Will I."/>
            <person name="Young S."/>
            <person name="Zeng Q."/>
            <person name="Zhang J."/>
            <person name="Zhou S."/>
            <person name="Dickman M.B."/>
            <person name="Schulze-Lefert P."/>
            <person name="Ver Loren van Themaat E."/>
            <person name="Ma L.-J."/>
            <person name="Vaillancourt L.J."/>
        </authorList>
    </citation>
    <scope>NUCLEOTIDE SEQUENCE [LARGE SCALE GENOMIC DNA]</scope>
    <source>
        <strain evidence="11">M1.001 / M2 / FGSC 10212</strain>
    </source>
</reference>
<keyword evidence="4" id="KW-0805">Transcription regulation</keyword>
<dbReference type="SMART" id="SM00906">
    <property type="entry name" value="Fungal_trans"/>
    <property type="match status" value="1"/>
</dbReference>
<evidence type="ECO:0000313" key="10">
    <source>
        <dbReference type="EMBL" id="EFQ32298.1"/>
    </source>
</evidence>
<feature type="compositionally biased region" description="Low complexity" evidence="8">
    <location>
        <begin position="1"/>
        <end position="14"/>
    </location>
</feature>
<evidence type="ECO:0000256" key="7">
    <source>
        <dbReference type="ARBA" id="ARBA00023242"/>
    </source>
</evidence>
<protein>
    <submittedName>
        <fullName evidence="10">Fungal specific transcription factor domain-containing protein</fullName>
    </submittedName>
</protein>
<evidence type="ECO:0000313" key="11">
    <source>
        <dbReference type="Proteomes" id="UP000008782"/>
    </source>
</evidence>
<gene>
    <name evidence="10" type="ORF">GLRG_07442</name>
</gene>
<keyword evidence="11" id="KW-1185">Reference proteome</keyword>
<dbReference type="VEuPathDB" id="FungiDB:GLRG_07442"/>
<organism evidence="11">
    <name type="scientific">Colletotrichum graminicola (strain M1.001 / M2 / FGSC 10212)</name>
    <name type="common">Maize anthracnose fungus</name>
    <name type="synonym">Glomerella graminicola</name>
    <dbReference type="NCBI Taxonomy" id="645133"/>
    <lineage>
        <taxon>Eukaryota</taxon>
        <taxon>Fungi</taxon>
        <taxon>Dikarya</taxon>
        <taxon>Ascomycota</taxon>
        <taxon>Pezizomycotina</taxon>
        <taxon>Sordariomycetes</taxon>
        <taxon>Hypocreomycetidae</taxon>
        <taxon>Glomerellales</taxon>
        <taxon>Glomerellaceae</taxon>
        <taxon>Colletotrichum</taxon>
        <taxon>Colletotrichum graminicola species complex</taxon>
    </lineage>
</organism>
<dbReference type="PROSITE" id="PS50048">
    <property type="entry name" value="ZN2_CY6_FUNGAL_2"/>
    <property type="match status" value="1"/>
</dbReference>
<keyword evidence="5" id="KW-0238">DNA-binding</keyword>
<sequence length="682" mass="76385">MPDASNSHQQAQHARQARRNPRLRLACSRCQRRKIRCDGQLPACNNCKKARVSCTDGESLRLRDLPRAQIANLKERIRWLEDIIRERCSDVDLSQGPPGDLDMQVDGDETFVPDSMIELSSGQPEANMTQQNARDVRGQSLASSESQLTTQPVRSEPRMVDTTASSTLSHEIGMVSLGSSQDSKYIGPSSGYFLARLMLTSNRQDDQTAWPTRPQAPTFTIPTALVEASHGPMPLPSKEHARQLAESYFDAINCQFPILHQPTFMNLLNQVYDSGIETDRGATGIFQVFMVLALGSAVLSRRLRARLPGESYCLSAMQHFDRLSVDSSIPGLQCLLLLTIFTMHSPSMRLNVWYLNYQCIAAVLDLGLQRDINTDSGISLLEQEMRTRIFWVVFSLDRMIATMMGRPIGLRDEACDLRLPQDIDDASLQNFEQQPQNAPPGRMAFSIHLFRLAKLNSEFKYVANSVVRKTPRYAYPAVIDINEWQREMILQLDEWYEGIPEVPGFLGIITMLYCIKMVPEVARQTPLDVLMSDFSAGLGVLAATGEHWSGAKRCRDILDDMVRATVRWIKDVTNNSSAIGCHTPRRSSRIEPTHVQTRSPYDDIAGQDGIPVARRCLSEGLSNPMTMDSMTAGVSSTLIPQDPFESFRTSFGEQLQLGDTANLDSIMRGLFDDFIPTYPSFS</sequence>
<name>E3QN60_COLGM</name>
<evidence type="ECO:0000256" key="4">
    <source>
        <dbReference type="ARBA" id="ARBA00023015"/>
    </source>
</evidence>
<dbReference type="GO" id="GO:0000981">
    <property type="term" value="F:DNA-binding transcription factor activity, RNA polymerase II-specific"/>
    <property type="evidence" value="ECO:0007669"/>
    <property type="project" value="InterPro"/>
</dbReference>
<feature type="region of interest" description="Disordered" evidence="8">
    <location>
        <begin position="121"/>
        <end position="160"/>
    </location>
</feature>
<dbReference type="SMART" id="SM00066">
    <property type="entry name" value="GAL4"/>
    <property type="match status" value="1"/>
</dbReference>
<evidence type="ECO:0000256" key="5">
    <source>
        <dbReference type="ARBA" id="ARBA00023125"/>
    </source>
</evidence>
<feature type="compositionally biased region" description="Polar residues" evidence="8">
    <location>
        <begin position="121"/>
        <end position="133"/>
    </location>
</feature>
<dbReference type="EMBL" id="GG697361">
    <property type="protein sequence ID" value="EFQ32298.1"/>
    <property type="molecule type" value="Genomic_DNA"/>
</dbReference>
<dbReference type="InterPro" id="IPR052202">
    <property type="entry name" value="Yeast_MetPath_Reg"/>
</dbReference>
<dbReference type="AlphaFoldDB" id="E3QN60"/>
<evidence type="ECO:0000256" key="8">
    <source>
        <dbReference type="SAM" id="MobiDB-lite"/>
    </source>
</evidence>
<feature type="domain" description="Zn(2)-C6 fungal-type" evidence="9">
    <location>
        <begin position="26"/>
        <end position="56"/>
    </location>
</feature>
<dbReference type="InterPro" id="IPR001138">
    <property type="entry name" value="Zn2Cys6_DnaBD"/>
</dbReference>
<dbReference type="Gene3D" id="4.10.240.10">
    <property type="entry name" value="Zn(2)-C6 fungal-type DNA-binding domain"/>
    <property type="match status" value="1"/>
</dbReference>
<accession>E3QN60</accession>
<dbReference type="GO" id="GO:0008270">
    <property type="term" value="F:zinc ion binding"/>
    <property type="evidence" value="ECO:0007669"/>
    <property type="project" value="InterPro"/>
</dbReference>
<keyword evidence="7" id="KW-0539">Nucleus</keyword>
<keyword evidence="3" id="KW-0862">Zinc</keyword>
<evidence type="ECO:0000256" key="1">
    <source>
        <dbReference type="ARBA" id="ARBA00004123"/>
    </source>
</evidence>
<dbReference type="GO" id="GO:0006351">
    <property type="term" value="P:DNA-templated transcription"/>
    <property type="evidence" value="ECO:0007669"/>
    <property type="project" value="InterPro"/>
</dbReference>
<feature type="region of interest" description="Disordered" evidence="8">
    <location>
        <begin position="1"/>
        <end position="20"/>
    </location>
</feature>
<dbReference type="GO" id="GO:0005634">
    <property type="term" value="C:nucleus"/>
    <property type="evidence" value="ECO:0007669"/>
    <property type="project" value="UniProtKB-SubCell"/>
</dbReference>
<evidence type="ECO:0000256" key="2">
    <source>
        <dbReference type="ARBA" id="ARBA00022723"/>
    </source>
</evidence>
<dbReference type="Proteomes" id="UP000008782">
    <property type="component" value="Unassembled WGS sequence"/>
</dbReference>
<dbReference type="RefSeq" id="XP_008096318.1">
    <property type="nucleotide sequence ID" value="XM_008098127.1"/>
</dbReference>
<dbReference type="PANTHER" id="PTHR47782:SF1">
    <property type="entry name" value="PYRIMIDINE PATHWAY REGULATORY PROTEIN 1"/>
    <property type="match status" value="1"/>
</dbReference>
<dbReference type="CDD" id="cd12148">
    <property type="entry name" value="fungal_TF_MHR"/>
    <property type="match status" value="1"/>
</dbReference>
<dbReference type="STRING" id="645133.E3QN60"/>
<dbReference type="PANTHER" id="PTHR47782">
    <property type="entry name" value="ZN(II)2CYS6 TRANSCRIPTION FACTOR (EUROFUNG)-RELATED"/>
    <property type="match status" value="1"/>
</dbReference>
<dbReference type="SUPFAM" id="SSF57701">
    <property type="entry name" value="Zn2/Cys6 DNA-binding domain"/>
    <property type="match status" value="1"/>
</dbReference>
<dbReference type="eggNOG" id="ENOG502SHT0">
    <property type="taxonomic scope" value="Eukaryota"/>
</dbReference>
<dbReference type="Pfam" id="PF04082">
    <property type="entry name" value="Fungal_trans"/>
    <property type="match status" value="1"/>
</dbReference>
<dbReference type="GO" id="GO:0045944">
    <property type="term" value="P:positive regulation of transcription by RNA polymerase II"/>
    <property type="evidence" value="ECO:0007669"/>
    <property type="project" value="TreeGrafter"/>
</dbReference>
<evidence type="ECO:0000259" key="9">
    <source>
        <dbReference type="PROSITE" id="PS50048"/>
    </source>
</evidence>
<dbReference type="HOGENOM" id="CLU_012331_2_0_1"/>
<dbReference type="Pfam" id="PF00172">
    <property type="entry name" value="Zn_clus"/>
    <property type="match status" value="1"/>
</dbReference>